<accession>A0A1I7E208</accession>
<dbReference type="Pfam" id="PF00535">
    <property type="entry name" value="Glycos_transf_2"/>
    <property type="match status" value="1"/>
</dbReference>
<evidence type="ECO:0000313" key="7">
    <source>
        <dbReference type="Proteomes" id="UP000182466"/>
    </source>
</evidence>
<gene>
    <name evidence="6" type="ORF">SAMN05216236_14121</name>
</gene>
<protein>
    <submittedName>
        <fullName evidence="6">Glycosyltransferase, GT2 family</fullName>
    </submittedName>
</protein>
<dbReference type="InterPro" id="IPR001173">
    <property type="entry name" value="Glyco_trans_2-like"/>
</dbReference>
<proteinExistence type="inferred from homology"/>
<name>A0A1I7E208_9RHOB</name>
<feature type="region of interest" description="Disordered" evidence="4">
    <location>
        <begin position="327"/>
        <end position="349"/>
    </location>
</feature>
<dbReference type="STRING" id="999627.SAMN05216236_14121"/>
<evidence type="ECO:0000259" key="5">
    <source>
        <dbReference type="Pfam" id="PF00535"/>
    </source>
</evidence>
<keyword evidence="2" id="KW-0328">Glycosyltransferase</keyword>
<evidence type="ECO:0000256" key="2">
    <source>
        <dbReference type="ARBA" id="ARBA00022676"/>
    </source>
</evidence>
<reference evidence="6 7" key="1">
    <citation type="submission" date="2016-10" db="EMBL/GenBank/DDBJ databases">
        <authorList>
            <person name="de Groot N.N."/>
        </authorList>
    </citation>
    <scope>NUCLEOTIDE SEQUENCE [LARGE SCALE GENOMIC DNA]</scope>
    <source>
        <strain evidence="6 7">CGMCC 1.10959</strain>
    </source>
</reference>
<dbReference type="InterPro" id="IPR029044">
    <property type="entry name" value="Nucleotide-diphossugar_trans"/>
</dbReference>
<dbReference type="Proteomes" id="UP000182466">
    <property type="component" value="Unassembled WGS sequence"/>
</dbReference>
<evidence type="ECO:0000313" key="6">
    <source>
        <dbReference type="EMBL" id="SFU17949.1"/>
    </source>
</evidence>
<comment type="similarity">
    <text evidence="1">Belongs to the glycosyltransferase 2 family.</text>
</comment>
<dbReference type="RefSeq" id="WP_074920752.1">
    <property type="nucleotide sequence ID" value="NZ_FPAW01000041.1"/>
</dbReference>
<dbReference type="GO" id="GO:0016757">
    <property type="term" value="F:glycosyltransferase activity"/>
    <property type="evidence" value="ECO:0007669"/>
    <property type="project" value="UniProtKB-KW"/>
</dbReference>
<dbReference type="AlphaFoldDB" id="A0A1I7E208"/>
<evidence type="ECO:0000256" key="3">
    <source>
        <dbReference type="ARBA" id="ARBA00022679"/>
    </source>
</evidence>
<sequence length="349" mass="37894">MAAQQDRERQRLVAVVVTHNRLDKLRATVRRLLNEPAADLTAVLVVDNASTDGTGDWLAAQGDGRLHVLTQDSNLGGAGGFEAGMRQASARFDPDWMVVMDDDARPLPGALAAFHALPDRGWEAVAAAVYFPDGEICEMNRPSRNPFWHGREFRRTLLGGGRGGFHVTPADYDGPGMAVDVASFVGLFVSRAAIARIGYPDGRLFVYGDDGLFTLALRKAGGRIGFEPSLRFEHDCSTFQGQRGRFRPLWKVYYYHRNLLLLYRLAAGRMFWPVMMVVLPKWLSKVRHHGGDRVVFLRLLGQAVRDGLAGRTGGDHAAVLALAGVPPNGSGSRGDSAPAAKAPSPEAPG</sequence>
<keyword evidence="3 6" id="KW-0808">Transferase</keyword>
<dbReference type="PANTHER" id="PTHR43179:SF12">
    <property type="entry name" value="GALACTOFURANOSYLTRANSFERASE GLFT2"/>
    <property type="match status" value="1"/>
</dbReference>
<dbReference type="EMBL" id="FPAW01000041">
    <property type="protein sequence ID" value="SFU17949.1"/>
    <property type="molecule type" value="Genomic_DNA"/>
</dbReference>
<dbReference type="PANTHER" id="PTHR43179">
    <property type="entry name" value="RHAMNOSYLTRANSFERASE WBBL"/>
    <property type="match status" value="1"/>
</dbReference>
<keyword evidence="7" id="KW-1185">Reference proteome</keyword>
<evidence type="ECO:0000256" key="1">
    <source>
        <dbReference type="ARBA" id="ARBA00006739"/>
    </source>
</evidence>
<evidence type="ECO:0000256" key="4">
    <source>
        <dbReference type="SAM" id="MobiDB-lite"/>
    </source>
</evidence>
<organism evidence="6 7">
    <name type="scientific">Sedimentitalea nanhaiensis</name>
    <dbReference type="NCBI Taxonomy" id="999627"/>
    <lineage>
        <taxon>Bacteria</taxon>
        <taxon>Pseudomonadati</taxon>
        <taxon>Pseudomonadota</taxon>
        <taxon>Alphaproteobacteria</taxon>
        <taxon>Rhodobacterales</taxon>
        <taxon>Paracoccaceae</taxon>
        <taxon>Sedimentitalea</taxon>
    </lineage>
</organism>
<feature type="compositionally biased region" description="Low complexity" evidence="4">
    <location>
        <begin position="336"/>
        <end position="349"/>
    </location>
</feature>
<dbReference type="SUPFAM" id="SSF53448">
    <property type="entry name" value="Nucleotide-diphospho-sugar transferases"/>
    <property type="match status" value="1"/>
</dbReference>
<dbReference type="Gene3D" id="3.90.550.10">
    <property type="entry name" value="Spore Coat Polysaccharide Biosynthesis Protein SpsA, Chain A"/>
    <property type="match status" value="1"/>
</dbReference>
<feature type="domain" description="Glycosyltransferase 2-like" evidence="5">
    <location>
        <begin position="15"/>
        <end position="155"/>
    </location>
</feature>